<gene>
    <name evidence="2" type="ORF">NA57DRAFT_71856</name>
</gene>
<dbReference type="Proteomes" id="UP000799772">
    <property type="component" value="Unassembled WGS sequence"/>
</dbReference>
<name>A0A9P4IRD9_9PEZI</name>
<protein>
    <submittedName>
        <fullName evidence="2">Uncharacterized protein</fullName>
    </submittedName>
</protein>
<organism evidence="2 3">
    <name type="scientific">Rhizodiscina lignyota</name>
    <dbReference type="NCBI Taxonomy" id="1504668"/>
    <lineage>
        <taxon>Eukaryota</taxon>
        <taxon>Fungi</taxon>
        <taxon>Dikarya</taxon>
        <taxon>Ascomycota</taxon>
        <taxon>Pezizomycotina</taxon>
        <taxon>Dothideomycetes</taxon>
        <taxon>Pleosporomycetidae</taxon>
        <taxon>Aulographales</taxon>
        <taxon>Rhizodiscinaceae</taxon>
        <taxon>Rhizodiscina</taxon>
    </lineage>
</organism>
<feature type="region of interest" description="Disordered" evidence="1">
    <location>
        <begin position="22"/>
        <end position="137"/>
    </location>
</feature>
<dbReference type="EMBL" id="ML978122">
    <property type="protein sequence ID" value="KAF2102871.1"/>
    <property type="molecule type" value="Genomic_DNA"/>
</dbReference>
<proteinExistence type="predicted"/>
<comment type="caution">
    <text evidence="2">The sequence shown here is derived from an EMBL/GenBank/DDBJ whole genome shotgun (WGS) entry which is preliminary data.</text>
</comment>
<accession>A0A9P4IRD9</accession>
<sequence>MRFFTNAINYLWSFVSPARTEISRARTRSPSRRNGSRTPSDLAARRRWHKKHRANLKARRSNSQAPESNSEARETSVDSEMLDTDTDTSTELESNSSVDLEVDTSADLEGPTLVDSSLAPRTPASHRFSAEDIDGNDTTMVMDDKEYADKALQAEDTFDPVAEAEARKKRADGMREIGWSEAGINIVLKIEAMGREPLIPKTWELDFESLPLALFSSVDEEVFIKSVSDKDFRGIVALRNLIRVGPNSRDAIECLRLNVSARRTPEDIIKKTVKTYMKWAYDDANLKTTGGSSLPPLMVMVTGSKNVAATTLQERALEKLIGLGEKWKQALRGSPDGDMIAPLPTLYAMVATHNTVGLAAYDVDVRDEDGTPLDPFLRIVTLFNFRDKGHDVWNALRLAMVVVHVRNELCVLRDAVREKVGVEEEDEGVVEDPDA</sequence>
<evidence type="ECO:0000256" key="1">
    <source>
        <dbReference type="SAM" id="MobiDB-lite"/>
    </source>
</evidence>
<evidence type="ECO:0000313" key="2">
    <source>
        <dbReference type="EMBL" id="KAF2102871.1"/>
    </source>
</evidence>
<keyword evidence="3" id="KW-1185">Reference proteome</keyword>
<feature type="compositionally biased region" description="Basic residues" evidence="1">
    <location>
        <begin position="45"/>
        <end position="60"/>
    </location>
</feature>
<feature type="compositionally biased region" description="Acidic residues" evidence="1">
    <location>
        <begin position="80"/>
        <end position="90"/>
    </location>
</feature>
<dbReference type="AlphaFoldDB" id="A0A9P4IRD9"/>
<feature type="compositionally biased region" description="Basic residues" evidence="1">
    <location>
        <begin position="25"/>
        <end position="35"/>
    </location>
</feature>
<evidence type="ECO:0000313" key="3">
    <source>
        <dbReference type="Proteomes" id="UP000799772"/>
    </source>
</evidence>
<dbReference type="OrthoDB" id="5286775at2759"/>
<reference evidence="2" key="1">
    <citation type="journal article" date="2020" name="Stud. Mycol.">
        <title>101 Dothideomycetes genomes: a test case for predicting lifestyles and emergence of pathogens.</title>
        <authorList>
            <person name="Haridas S."/>
            <person name="Albert R."/>
            <person name="Binder M."/>
            <person name="Bloem J."/>
            <person name="Labutti K."/>
            <person name="Salamov A."/>
            <person name="Andreopoulos B."/>
            <person name="Baker S."/>
            <person name="Barry K."/>
            <person name="Bills G."/>
            <person name="Bluhm B."/>
            <person name="Cannon C."/>
            <person name="Castanera R."/>
            <person name="Culley D."/>
            <person name="Daum C."/>
            <person name="Ezra D."/>
            <person name="Gonzalez J."/>
            <person name="Henrissat B."/>
            <person name="Kuo A."/>
            <person name="Liang C."/>
            <person name="Lipzen A."/>
            <person name="Lutzoni F."/>
            <person name="Magnuson J."/>
            <person name="Mondo S."/>
            <person name="Nolan M."/>
            <person name="Ohm R."/>
            <person name="Pangilinan J."/>
            <person name="Park H.-J."/>
            <person name="Ramirez L."/>
            <person name="Alfaro M."/>
            <person name="Sun H."/>
            <person name="Tritt A."/>
            <person name="Yoshinaga Y."/>
            <person name="Zwiers L.-H."/>
            <person name="Turgeon B."/>
            <person name="Goodwin S."/>
            <person name="Spatafora J."/>
            <person name="Crous P."/>
            <person name="Grigoriev I."/>
        </authorList>
    </citation>
    <scope>NUCLEOTIDE SEQUENCE</scope>
    <source>
        <strain evidence="2">CBS 133067</strain>
    </source>
</reference>